<keyword evidence="2" id="KW-0472">Membrane</keyword>
<evidence type="ECO:0000256" key="1">
    <source>
        <dbReference type="SAM" id="MobiDB-lite"/>
    </source>
</evidence>
<feature type="transmembrane region" description="Helical" evidence="2">
    <location>
        <begin position="895"/>
        <end position="920"/>
    </location>
</feature>
<feature type="transmembrane region" description="Helical" evidence="2">
    <location>
        <begin position="64"/>
        <end position="84"/>
    </location>
</feature>
<keyword evidence="4" id="KW-1185">Reference proteome</keyword>
<feature type="region of interest" description="Disordered" evidence="1">
    <location>
        <begin position="991"/>
        <end position="1012"/>
    </location>
</feature>
<reference evidence="3" key="1">
    <citation type="submission" date="2022-06" db="EMBL/GenBank/DDBJ databases">
        <title>Sequencing the genomes of 1000 actinobacteria strains.</title>
        <authorList>
            <person name="Klenk H.-P."/>
        </authorList>
    </citation>
    <scope>NUCLEOTIDE SEQUENCE</scope>
    <source>
        <strain evidence="3">DSM 22016</strain>
    </source>
</reference>
<dbReference type="RefSeq" id="WP_156999647.1">
    <property type="nucleotide sequence ID" value="NZ_JAMZDY010000001.1"/>
</dbReference>
<dbReference type="AlphaFoldDB" id="A0A9X2GZI6"/>
<feature type="transmembrane region" description="Helical" evidence="2">
    <location>
        <begin position="327"/>
        <end position="347"/>
    </location>
</feature>
<evidence type="ECO:0000313" key="3">
    <source>
        <dbReference type="EMBL" id="MCP2371527.1"/>
    </source>
</evidence>
<proteinExistence type="predicted"/>
<dbReference type="OrthoDB" id="5027419at2"/>
<feature type="compositionally biased region" description="Low complexity" evidence="1">
    <location>
        <begin position="17"/>
        <end position="26"/>
    </location>
</feature>
<feature type="region of interest" description="Disordered" evidence="1">
    <location>
        <begin position="1"/>
        <end position="26"/>
    </location>
</feature>
<protein>
    <recommendedName>
        <fullName evidence="5">DUF2207 domain-containing protein</fullName>
    </recommendedName>
</protein>
<keyword evidence="2" id="KW-1133">Transmembrane helix</keyword>
<feature type="transmembrane region" description="Helical" evidence="2">
    <location>
        <begin position="968"/>
        <end position="986"/>
    </location>
</feature>
<evidence type="ECO:0000256" key="2">
    <source>
        <dbReference type="SAM" id="Phobius"/>
    </source>
</evidence>
<feature type="transmembrane region" description="Helical" evidence="2">
    <location>
        <begin position="932"/>
        <end position="956"/>
    </location>
</feature>
<feature type="transmembrane region" description="Helical" evidence="2">
    <location>
        <begin position="448"/>
        <end position="467"/>
    </location>
</feature>
<accession>A0A9X2GZI6</accession>
<feature type="transmembrane region" description="Helical" evidence="2">
    <location>
        <begin position="582"/>
        <end position="603"/>
    </location>
</feature>
<evidence type="ECO:0000313" key="4">
    <source>
        <dbReference type="Proteomes" id="UP001139722"/>
    </source>
</evidence>
<name>A0A9X2GZI6_9MICO</name>
<organism evidence="3 4">
    <name type="scientific">Agromyces terreus</name>
    <dbReference type="NCBI Taxonomy" id="424795"/>
    <lineage>
        <taxon>Bacteria</taxon>
        <taxon>Bacillati</taxon>
        <taxon>Actinomycetota</taxon>
        <taxon>Actinomycetes</taxon>
        <taxon>Micrococcales</taxon>
        <taxon>Microbacteriaceae</taxon>
        <taxon>Agromyces</taxon>
    </lineage>
</organism>
<comment type="caution">
    <text evidence="3">The sequence shown here is derived from an EMBL/GenBank/DDBJ whole genome shotgun (WGS) entry which is preliminary data.</text>
</comment>
<dbReference type="EMBL" id="JAMZDY010000001">
    <property type="protein sequence ID" value="MCP2371527.1"/>
    <property type="molecule type" value="Genomic_DNA"/>
</dbReference>
<feature type="transmembrane region" description="Helical" evidence="2">
    <location>
        <begin position="479"/>
        <end position="502"/>
    </location>
</feature>
<gene>
    <name evidence="3" type="ORF">BJ978_002203</name>
</gene>
<keyword evidence="2" id="KW-0812">Transmembrane</keyword>
<feature type="compositionally biased region" description="Low complexity" evidence="1">
    <location>
        <begin position="991"/>
        <end position="1006"/>
    </location>
</feature>
<dbReference type="Proteomes" id="UP001139722">
    <property type="component" value="Unassembled WGS sequence"/>
</dbReference>
<evidence type="ECO:0008006" key="5">
    <source>
        <dbReference type="Google" id="ProtNLM"/>
    </source>
</evidence>
<sequence length="1012" mass="109281">MTRQDRPDDESAPDRSAAAGAMPAEAIADERPRHTPLWSLLSGWLLGLEAWLRSHGGRGLRRGIRVFWAAVAAAGVWLLIGPVINAPLTLDDITSSAGSATDDWIAREFAADYRISRDDDGRLRAEVEERIDAFFPHDVDETGIERVLATEYEGHALEPSAISAELDGEPVAVEIERGPTTLTVAIDAGERLTGDHDVVLRYRMQDLAYPADDEATGTTVDLLEWDVFGPSWPQAFAGLDVAITMPDELADELIRPPRGALAWLLVGGGEWLEPEADSPAGSTTFRLVNDQNIPPHAQAWFTMSFESGTFTMPPNSPWFIVQTFGPVVPLVLLAVALLFALAARAVAWADARGRPWFLARHDPPDTSPAIAAHVLGAPLAMELAVSLDRIPSKPVRGVEGRAQRIDAARAARRTGRLGNLPRALARYWFGAERRAVVADGLRRVPRGFVRDAFLAAPPALMLVQWGLVRQLSHQTTLSIVWWPVAFVLVSTVLAALVMWIAWSSRPLTRRGALLKQDLLGVEVYAERTQLLDRGPATDPAMPYAVLGGDAGSSGRRVGALLEAELGDVELAKGWQTPGYLGWARLLVIGASVLLLPAMIVLMARVPNPYDTYREYAAYDQDVPGTLWTNVESADIVGELTRGADGAAVVEVTERYTVAFDDSSSQVPQFANQWPDLVDGQSLGLRVDAVRLDGADAPYLTTRDGDTLLMRTAFTEVLSGTHDLEIDYTLGSAAFAVPGDDGGPRSGPIVDRVRWAALIEDWHYSGLWRDPETHEFAPTRVEFRIGEELSALALQSGWITLDTSGDGPAAQWPETVVPFGEVDGGYPGVELSEHGTEETVDESDGELTASLALEDTEYGLPLQITADDLGVRLDFPAGTFTGPDERAMHESRAIAALPFTVVLGLELLAIAIGAAGILVGLRRAPMGFRRGVFRDLLVWTAPLATLTAFVGFVWLTGDIPADHPVIPQIGWPLLVAAVTTVAALVLTRRGRAPGAPRRSKARAGSASTPKGRS</sequence>